<dbReference type="Pfam" id="PF00338">
    <property type="entry name" value="Ribosomal_S10"/>
    <property type="match status" value="1"/>
</dbReference>
<dbReference type="InterPro" id="IPR027486">
    <property type="entry name" value="Ribosomal_uS10_dom"/>
</dbReference>
<evidence type="ECO:0000313" key="6">
    <source>
        <dbReference type="Proteomes" id="UP000317494"/>
    </source>
</evidence>
<evidence type="ECO:0000256" key="2">
    <source>
        <dbReference type="ARBA" id="ARBA00023274"/>
    </source>
</evidence>
<evidence type="ECO:0000256" key="3">
    <source>
        <dbReference type="SAM" id="MobiDB-lite"/>
    </source>
</evidence>
<accession>A0A507DEQ0</accession>
<feature type="region of interest" description="Disordered" evidence="3">
    <location>
        <begin position="221"/>
        <end position="283"/>
    </location>
</feature>
<proteinExistence type="predicted"/>
<dbReference type="GO" id="GO:1990904">
    <property type="term" value="C:ribonucleoprotein complex"/>
    <property type="evidence" value="ECO:0007669"/>
    <property type="project" value="UniProtKB-KW"/>
</dbReference>
<dbReference type="SUPFAM" id="SSF54999">
    <property type="entry name" value="Ribosomal protein S10"/>
    <property type="match status" value="1"/>
</dbReference>
<keyword evidence="6" id="KW-1185">Reference proteome</keyword>
<evidence type="ECO:0000256" key="1">
    <source>
        <dbReference type="ARBA" id="ARBA00022980"/>
    </source>
</evidence>
<organism evidence="5 6">
    <name type="scientific">Synchytrium endobioticum</name>
    <dbReference type="NCBI Taxonomy" id="286115"/>
    <lineage>
        <taxon>Eukaryota</taxon>
        <taxon>Fungi</taxon>
        <taxon>Fungi incertae sedis</taxon>
        <taxon>Chytridiomycota</taxon>
        <taxon>Chytridiomycota incertae sedis</taxon>
        <taxon>Chytridiomycetes</taxon>
        <taxon>Synchytriales</taxon>
        <taxon>Synchytriaceae</taxon>
        <taxon>Synchytrium</taxon>
    </lineage>
</organism>
<gene>
    <name evidence="5" type="ORF">SeMB42_g02643</name>
</gene>
<reference evidence="5 6" key="1">
    <citation type="journal article" date="2019" name="Sci. Rep.">
        <title>Comparative genomics of chytrid fungi reveal insights into the obligate biotrophic and pathogenic lifestyle of Synchytrium endobioticum.</title>
        <authorList>
            <person name="van de Vossenberg B.T.L.H."/>
            <person name="Warris S."/>
            <person name="Nguyen H.D.T."/>
            <person name="van Gent-Pelzer M.P.E."/>
            <person name="Joly D.L."/>
            <person name="van de Geest H.C."/>
            <person name="Bonants P.J.M."/>
            <person name="Smith D.S."/>
            <person name="Levesque C.A."/>
            <person name="van der Lee T.A.J."/>
        </authorList>
    </citation>
    <scope>NUCLEOTIDE SEQUENCE [LARGE SCALE GENOMIC DNA]</scope>
    <source>
        <strain evidence="5 6">MB42</strain>
    </source>
</reference>
<dbReference type="GO" id="GO:0005840">
    <property type="term" value="C:ribosome"/>
    <property type="evidence" value="ECO:0007669"/>
    <property type="project" value="UniProtKB-KW"/>
</dbReference>
<keyword evidence="2" id="KW-0687">Ribonucleoprotein</keyword>
<dbReference type="Gene3D" id="3.30.70.600">
    <property type="entry name" value="Ribosomal protein S10 domain"/>
    <property type="match status" value="1"/>
</dbReference>
<evidence type="ECO:0000259" key="4">
    <source>
        <dbReference type="SMART" id="SM01403"/>
    </source>
</evidence>
<dbReference type="AlphaFoldDB" id="A0A507DEQ0"/>
<evidence type="ECO:0000313" key="5">
    <source>
        <dbReference type="EMBL" id="TPX49330.1"/>
    </source>
</evidence>
<feature type="compositionally biased region" description="Low complexity" evidence="3">
    <location>
        <begin position="257"/>
        <end position="271"/>
    </location>
</feature>
<dbReference type="STRING" id="286115.A0A507DEQ0"/>
<comment type="caution">
    <text evidence="5">The sequence shown here is derived from an EMBL/GenBank/DDBJ whole genome shotgun (WGS) entry which is preliminary data.</text>
</comment>
<dbReference type="InterPro" id="IPR036838">
    <property type="entry name" value="Ribosomal_uS10_dom_sf"/>
</dbReference>
<dbReference type="EMBL" id="QEAN01000084">
    <property type="protein sequence ID" value="TPX49330.1"/>
    <property type="molecule type" value="Genomic_DNA"/>
</dbReference>
<keyword evidence="1" id="KW-0689">Ribosomal protein</keyword>
<feature type="compositionally biased region" description="Basic and acidic residues" evidence="3">
    <location>
        <begin position="272"/>
        <end position="283"/>
    </location>
</feature>
<sequence length="283" mass="31309">MNSARFAAVIARRSAATLPRQTRARYLETKAISSSSPEDADQEILNRPTRTNRVLNESTSGISAGSKNYYGWDTLRVVKPLNIPDIPPSPPTGQRLVCTLKLSSHMPDHIDFLSFFAIHSAKAMSIPCTQNVIHLPTDWKKWNLIKSPFIFAKSKEIFEEKVYHRAVQLFDVDRLTVNEWVNNVDDSSDDSRSQVPLAFTDCVRAEMDAWLAQYEASKVAPRAARPAAPTDSDDGRRKAESSPQATQEVAEKKVSAKRTAALAGKAAAQQRGTEEAAAGKKKK</sequence>
<dbReference type="Proteomes" id="UP000317494">
    <property type="component" value="Unassembled WGS sequence"/>
</dbReference>
<feature type="domain" description="Small ribosomal subunit protein uS10" evidence="4">
    <location>
        <begin position="99"/>
        <end position="194"/>
    </location>
</feature>
<protein>
    <recommendedName>
        <fullName evidence="4">Small ribosomal subunit protein uS10 domain-containing protein</fullName>
    </recommendedName>
</protein>
<dbReference type="SMART" id="SM01403">
    <property type="entry name" value="Ribosomal_S10"/>
    <property type="match status" value="1"/>
</dbReference>
<name>A0A507DEQ0_9FUNG</name>
<dbReference type="VEuPathDB" id="FungiDB:SeMB42_g02643"/>